<dbReference type="InterPro" id="IPR036388">
    <property type="entry name" value="WH-like_DNA-bd_sf"/>
</dbReference>
<evidence type="ECO:0000259" key="7">
    <source>
        <dbReference type="Pfam" id="PF08281"/>
    </source>
</evidence>
<comment type="caution">
    <text evidence="8">The sequence shown here is derived from an EMBL/GenBank/DDBJ whole genome shotgun (WGS) entry which is preliminary data.</text>
</comment>
<name>A0A511Z279_9CELL</name>
<evidence type="ECO:0000256" key="5">
    <source>
        <dbReference type="ARBA" id="ARBA00023163"/>
    </source>
</evidence>
<comment type="similarity">
    <text evidence="1">Belongs to the sigma-70 factor family. ECF subfamily.</text>
</comment>
<keyword evidence="2" id="KW-0805">Transcription regulation</keyword>
<feature type="domain" description="RNA polymerase sigma factor 70 region 4 type 2" evidence="7">
    <location>
        <begin position="107"/>
        <end position="158"/>
    </location>
</feature>
<dbReference type="GO" id="GO:0006352">
    <property type="term" value="P:DNA-templated transcription initiation"/>
    <property type="evidence" value="ECO:0007669"/>
    <property type="project" value="InterPro"/>
</dbReference>
<dbReference type="SUPFAM" id="SSF88659">
    <property type="entry name" value="Sigma3 and sigma4 domains of RNA polymerase sigma factors"/>
    <property type="match status" value="1"/>
</dbReference>
<dbReference type="Gene3D" id="1.10.1740.10">
    <property type="match status" value="1"/>
</dbReference>
<evidence type="ECO:0000256" key="1">
    <source>
        <dbReference type="ARBA" id="ARBA00010641"/>
    </source>
</evidence>
<evidence type="ECO:0000313" key="8">
    <source>
        <dbReference type="EMBL" id="GEN81543.1"/>
    </source>
</evidence>
<dbReference type="SUPFAM" id="SSF88946">
    <property type="entry name" value="Sigma2 domain of RNA polymerase sigma factors"/>
    <property type="match status" value="1"/>
</dbReference>
<dbReference type="EMBL" id="BJYK01000013">
    <property type="protein sequence ID" value="GEN81543.1"/>
    <property type="molecule type" value="Genomic_DNA"/>
</dbReference>
<dbReference type="GO" id="GO:0003677">
    <property type="term" value="F:DNA binding"/>
    <property type="evidence" value="ECO:0007669"/>
    <property type="project" value="UniProtKB-KW"/>
</dbReference>
<organism evidence="8 9">
    <name type="scientific">Actinotalea fermentans</name>
    <dbReference type="NCBI Taxonomy" id="43671"/>
    <lineage>
        <taxon>Bacteria</taxon>
        <taxon>Bacillati</taxon>
        <taxon>Actinomycetota</taxon>
        <taxon>Actinomycetes</taxon>
        <taxon>Micrococcales</taxon>
        <taxon>Cellulomonadaceae</taxon>
        <taxon>Actinotalea</taxon>
    </lineage>
</organism>
<evidence type="ECO:0000256" key="3">
    <source>
        <dbReference type="ARBA" id="ARBA00023082"/>
    </source>
</evidence>
<keyword evidence="4" id="KW-0238">DNA-binding</keyword>
<keyword evidence="3" id="KW-0731">Sigma factor</keyword>
<evidence type="ECO:0000256" key="2">
    <source>
        <dbReference type="ARBA" id="ARBA00023015"/>
    </source>
</evidence>
<dbReference type="InterPro" id="IPR039425">
    <property type="entry name" value="RNA_pol_sigma-70-like"/>
</dbReference>
<evidence type="ECO:0000256" key="4">
    <source>
        <dbReference type="ARBA" id="ARBA00023125"/>
    </source>
</evidence>
<dbReference type="InterPro" id="IPR007627">
    <property type="entry name" value="RNA_pol_sigma70_r2"/>
</dbReference>
<dbReference type="InterPro" id="IPR013324">
    <property type="entry name" value="RNA_pol_sigma_r3/r4-like"/>
</dbReference>
<dbReference type="Gene3D" id="1.10.10.10">
    <property type="entry name" value="Winged helix-like DNA-binding domain superfamily/Winged helix DNA-binding domain"/>
    <property type="match status" value="1"/>
</dbReference>
<dbReference type="AlphaFoldDB" id="A0A511Z279"/>
<feature type="domain" description="RNA polymerase sigma-70 region 2" evidence="6">
    <location>
        <begin position="14"/>
        <end position="79"/>
    </location>
</feature>
<dbReference type="Pfam" id="PF08281">
    <property type="entry name" value="Sigma70_r4_2"/>
    <property type="match status" value="1"/>
</dbReference>
<keyword evidence="9" id="KW-1185">Reference proteome</keyword>
<dbReference type="InterPro" id="IPR013325">
    <property type="entry name" value="RNA_pol_sigma_r2"/>
</dbReference>
<accession>A0A511Z279</accession>
<dbReference type="GO" id="GO:0016987">
    <property type="term" value="F:sigma factor activity"/>
    <property type="evidence" value="ECO:0007669"/>
    <property type="project" value="UniProtKB-KW"/>
</dbReference>
<dbReference type="PANTHER" id="PTHR43133:SF50">
    <property type="entry name" value="ECF RNA POLYMERASE SIGMA FACTOR SIGM"/>
    <property type="match status" value="1"/>
</dbReference>
<dbReference type="Proteomes" id="UP000321484">
    <property type="component" value="Unassembled WGS sequence"/>
</dbReference>
<sequence>MGMSQWEPLLENVVAHRYPRLVAYAMLLTGTRVDAEDLVQDALVATFSGRARFATEGQAEAYVRRAVASRFVDAGRRRSSERKALARQIGLAAATAVEPPSVGLAPEVEAALALLSPRERACVVLRHMEDLSTRETAQLLRLSEGAVKRYLSDGVAALTAALDAEVAEQLPVTPAVAAGPIPRRTSTRKEVRHDA</sequence>
<evidence type="ECO:0000259" key="6">
    <source>
        <dbReference type="Pfam" id="PF04542"/>
    </source>
</evidence>
<dbReference type="NCBIfam" id="TIGR02937">
    <property type="entry name" value="sigma70-ECF"/>
    <property type="match status" value="1"/>
</dbReference>
<dbReference type="CDD" id="cd06171">
    <property type="entry name" value="Sigma70_r4"/>
    <property type="match status" value="1"/>
</dbReference>
<gene>
    <name evidence="8" type="ORF">AFE02nite_32770</name>
</gene>
<protein>
    <submittedName>
        <fullName evidence="8">RNA polymerase sigma factor</fullName>
    </submittedName>
</protein>
<evidence type="ECO:0000313" key="9">
    <source>
        <dbReference type="Proteomes" id="UP000321484"/>
    </source>
</evidence>
<proteinExistence type="inferred from homology"/>
<dbReference type="InterPro" id="IPR013249">
    <property type="entry name" value="RNA_pol_sigma70_r4_t2"/>
</dbReference>
<reference evidence="8 9" key="1">
    <citation type="submission" date="2019-07" db="EMBL/GenBank/DDBJ databases">
        <title>Whole genome shotgun sequence of Actinotalea fermentans NBRC 105374.</title>
        <authorList>
            <person name="Hosoyama A."/>
            <person name="Uohara A."/>
            <person name="Ohji S."/>
            <person name="Ichikawa N."/>
        </authorList>
    </citation>
    <scope>NUCLEOTIDE SEQUENCE [LARGE SCALE GENOMIC DNA]</scope>
    <source>
        <strain evidence="8 9">NBRC 105374</strain>
    </source>
</reference>
<dbReference type="InterPro" id="IPR014284">
    <property type="entry name" value="RNA_pol_sigma-70_dom"/>
</dbReference>
<dbReference type="Pfam" id="PF04542">
    <property type="entry name" value="Sigma70_r2"/>
    <property type="match status" value="1"/>
</dbReference>
<dbReference type="PANTHER" id="PTHR43133">
    <property type="entry name" value="RNA POLYMERASE ECF-TYPE SIGMA FACTO"/>
    <property type="match status" value="1"/>
</dbReference>
<keyword evidence="5" id="KW-0804">Transcription</keyword>